<dbReference type="Pfam" id="PF01973">
    <property type="entry name" value="MptE-like"/>
    <property type="match status" value="1"/>
</dbReference>
<dbReference type="PANTHER" id="PTHR41786:SF1">
    <property type="entry name" value="6-HYDROXYMETHYLPTERIN DIPHOSPHOKINASE MPTE-LIKE DOMAIN-CONTAINING PROTEIN"/>
    <property type="match status" value="1"/>
</dbReference>
<evidence type="ECO:0000259" key="1">
    <source>
        <dbReference type="Pfam" id="PF01973"/>
    </source>
</evidence>
<gene>
    <name evidence="2" type="ORF">GQF01_27085</name>
</gene>
<name>A0A6L8V6A8_9BACL</name>
<reference evidence="2 3" key="1">
    <citation type="submission" date="2019-12" db="EMBL/GenBank/DDBJ databases">
        <title>Paenibacillus sp. nov. sp. isolated from soil.</title>
        <authorList>
            <person name="Kim J."/>
            <person name="Jeong S.E."/>
            <person name="Jung H.S."/>
            <person name="Jeon C.O."/>
        </authorList>
    </citation>
    <scope>NUCLEOTIDE SEQUENCE [LARGE SCALE GENOMIC DNA]</scope>
    <source>
        <strain evidence="2 3">5J-6</strain>
    </source>
</reference>
<dbReference type="Proteomes" id="UP000481087">
    <property type="component" value="Unassembled WGS sequence"/>
</dbReference>
<comment type="caution">
    <text evidence="2">The sequence shown here is derived from an EMBL/GenBank/DDBJ whole genome shotgun (WGS) entry which is preliminary data.</text>
</comment>
<dbReference type="AlphaFoldDB" id="A0A6L8V6A8"/>
<dbReference type="EMBL" id="WTUZ01000035">
    <property type="protein sequence ID" value="MZQ85774.1"/>
    <property type="molecule type" value="Genomic_DNA"/>
</dbReference>
<dbReference type="InterPro" id="IPR002826">
    <property type="entry name" value="MptE-like"/>
</dbReference>
<organism evidence="2 3">
    <name type="scientific">Paenibacillus silvestris</name>
    <dbReference type="NCBI Taxonomy" id="2606219"/>
    <lineage>
        <taxon>Bacteria</taxon>
        <taxon>Bacillati</taxon>
        <taxon>Bacillota</taxon>
        <taxon>Bacilli</taxon>
        <taxon>Bacillales</taxon>
        <taxon>Paenibacillaceae</taxon>
        <taxon>Paenibacillus</taxon>
    </lineage>
</organism>
<feature type="domain" description="6-hydroxymethylpterin diphosphokinase MptE-like" evidence="1">
    <location>
        <begin position="192"/>
        <end position="357"/>
    </location>
</feature>
<dbReference type="PANTHER" id="PTHR41786">
    <property type="entry name" value="MOTILITY ACCESSORY FACTOR MAF"/>
    <property type="match status" value="1"/>
</dbReference>
<sequence>MILERHTIQRTGQRLQAPSLRLERAKNNLWTASILGDDNHSIYLHSRYNPTSEAERFASVQCSGIAEDVPDRIIVYGVGCGHHLEAIIKQTTSMGVAIEAWESNVTAFLEVEDAGVLTQLVDDPRLTFVVSDNLQVFVNRMATWESNSVYFIIHEPSLRIVPEHLEPLKRVLQDYLIHQNSAIINRNLMQENFERNTQQNWRSITAFNSIHSKPIILISAGPSLSKTMDLLAEASKHCLLGAVGTAAPLLFKNGIQPDFIIMTDPQPKMIEQLEHWESRDIPLFFLSTLYWEVVNRYEGPKFILFQEGYPPAEKMATLQGEPLLRTGGSVSTTLFSLARLLGLGPITLIGQDLAYTDNQTHVEGTHLFQKWEQQAVGERVLAYDRQGTVVAPRNLLLYKKWFEEQAEMYNETFYNSTGGGAYIEGFSHISLSEFINSVQSIDVKDAREDFHRIAHELHQRNDLG</sequence>
<accession>A0A6L8V6A8</accession>
<evidence type="ECO:0000313" key="3">
    <source>
        <dbReference type="Proteomes" id="UP000481087"/>
    </source>
</evidence>
<protein>
    <submittedName>
        <fullName evidence="2">DUF115 domain-containing protein</fullName>
    </submittedName>
</protein>
<proteinExistence type="predicted"/>
<evidence type="ECO:0000313" key="2">
    <source>
        <dbReference type="EMBL" id="MZQ85774.1"/>
    </source>
</evidence>
<keyword evidence="3" id="KW-1185">Reference proteome</keyword>
<dbReference type="RefSeq" id="WP_161410091.1">
    <property type="nucleotide sequence ID" value="NZ_WTUZ01000035.1"/>
</dbReference>